<organism evidence="2 3">
    <name type="scientific">Pseudocercospora musae</name>
    <dbReference type="NCBI Taxonomy" id="113226"/>
    <lineage>
        <taxon>Eukaryota</taxon>
        <taxon>Fungi</taxon>
        <taxon>Dikarya</taxon>
        <taxon>Ascomycota</taxon>
        <taxon>Pezizomycotina</taxon>
        <taxon>Dothideomycetes</taxon>
        <taxon>Dothideomycetidae</taxon>
        <taxon>Mycosphaerellales</taxon>
        <taxon>Mycosphaerellaceae</taxon>
        <taxon>Pseudocercospora</taxon>
    </lineage>
</organism>
<accession>A0A139GTG4</accession>
<dbReference type="EMBL" id="LFZO01001219">
    <property type="protein sequence ID" value="KXS93479.1"/>
    <property type="molecule type" value="Genomic_DNA"/>
</dbReference>
<evidence type="ECO:0000313" key="2">
    <source>
        <dbReference type="EMBL" id="KXS93479.1"/>
    </source>
</evidence>
<proteinExistence type="predicted"/>
<reference evidence="2 3" key="1">
    <citation type="submission" date="2015-07" db="EMBL/GenBank/DDBJ databases">
        <title>Comparative genomics of the Sigatoka disease complex on banana suggests a link between parallel evolutionary changes in Pseudocercospora fijiensis and Pseudocercospora eumusae and increased virulence on the banana host.</title>
        <authorList>
            <person name="Chang T.-C."/>
            <person name="Salvucci A."/>
            <person name="Crous P.W."/>
            <person name="Stergiopoulos I."/>
        </authorList>
    </citation>
    <scope>NUCLEOTIDE SEQUENCE [LARGE SCALE GENOMIC DNA]</scope>
    <source>
        <strain evidence="2 3">CBS 116634</strain>
    </source>
</reference>
<protein>
    <submittedName>
        <fullName evidence="2">Uncharacterized protein</fullName>
    </submittedName>
</protein>
<sequence length="91" mass="10050">MQFTTLLSLPMLILTIKAPIAKKEDAAVVDKAEIANNDHTAQRRITEEYAVIDMVEIANNDNSAPERKSTEDYAVVDMVEVANNDNTEPSS</sequence>
<dbReference type="AlphaFoldDB" id="A0A139GTG4"/>
<dbReference type="Proteomes" id="UP000073492">
    <property type="component" value="Unassembled WGS sequence"/>
</dbReference>
<dbReference type="OrthoDB" id="10399033at2759"/>
<comment type="caution">
    <text evidence="2">The sequence shown here is derived from an EMBL/GenBank/DDBJ whole genome shotgun (WGS) entry which is preliminary data.</text>
</comment>
<evidence type="ECO:0000313" key="3">
    <source>
        <dbReference type="Proteomes" id="UP000073492"/>
    </source>
</evidence>
<evidence type="ECO:0000256" key="1">
    <source>
        <dbReference type="SAM" id="SignalP"/>
    </source>
</evidence>
<name>A0A139GTG4_9PEZI</name>
<feature type="signal peptide" evidence="1">
    <location>
        <begin position="1"/>
        <end position="15"/>
    </location>
</feature>
<feature type="chain" id="PRO_5013198471" evidence="1">
    <location>
        <begin position="16"/>
        <end position="91"/>
    </location>
</feature>
<gene>
    <name evidence="2" type="ORF">AC579_9198</name>
</gene>
<keyword evidence="3" id="KW-1185">Reference proteome</keyword>
<keyword evidence="1" id="KW-0732">Signal</keyword>